<feature type="domain" description="C2H2-type" evidence="9">
    <location>
        <begin position="195"/>
        <end position="222"/>
    </location>
</feature>
<dbReference type="PROSITE" id="PS50048">
    <property type="entry name" value="ZN2_CY6_FUNGAL_2"/>
    <property type="match status" value="1"/>
</dbReference>
<organism evidence="10 11">
    <name type="scientific">Bionectria ochroleuca</name>
    <name type="common">Gliocladium roseum</name>
    <dbReference type="NCBI Taxonomy" id="29856"/>
    <lineage>
        <taxon>Eukaryota</taxon>
        <taxon>Fungi</taxon>
        <taxon>Dikarya</taxon>
        <taxon>Ascomycota</taxon>
        <taxon>Pezizomycotina</taxon>
        <taxon>Sordariomycetes</taxon>
        <taxon>Hypocreomycetidae</taxon>
        <taxon>Hypocreales</taxon>
        <taxon>Bionectriaceae</taxon>
        <taxon>Clonostachys</taxon>
    </lineage>
</organism>
<evidence type="ECO:0000256" key="2">
    <source>
        <dbReference type="ARBA" id="ARBA00022833"/>
    </source>
</evidence>
<dbReference type="SUPFAM" id="SSF57701">
    <property type="entry name" value="Zn2/Cys6 DNA-binding domain"/>
    <property type="match status" value="1"/>
</dbReference>
<dbReference type="PRINTS" id="PR00111">
    <property type="entry name" value="ABHYDROLASE"/>
</dbReference>
<feature type="region of interest" description="Disordered" evidence="7">
    <location>
        <begin position="314"/>
        <end position="368"/>
    </location>
</feature>
<evidence type="ECO:0000259" key="8">
    <source>
        <dbReference type="PROSITE" id="PS50048"/>
    </source>
</evidence>
<dbReference type="PANTHER" id="PTHR47660">
    <property type="entry name" value="TRANSCRIPTION FACTOR WITH C2H2 AND ZN(2)-CYS(6) DNA BINDING DOMAIN (EUROFUNG)-RELATED-RELATED"/>
    <property type="match status" value="1"/>
</dbReference>
<dbReference type="InterPro" id="IPR036236">
    <property type="entry name" value="Znf_C2H2_sf"/>
</dbReference>
<dbReference type="CDD" id="cd00067">
    <property type="entry name" value="GAL4"/>
    <property type="match status" value="1"/>
</dbReference>
<feature type="compositionally biased region" description="Basic and acidic residues" evidence="7">
    <location>
        <begin position="144"/>
        <end position="160"/>
    </location>
</feature>
<feature type="region of interest" description="Disordered" evidence="7">
    <location>
        <begin position="243"/>
        <end position="264"/>
    </location>
</feature>
<feature type="compositionally biased region" description="Low complexity" evidence="7">
    <location>
        <begin position="116"/>
        <end position="135"/>
    </location>
</feature>
<evidence type="ECO:0000256" key="3">
    <source>
        <dbReference type="ARBA" id="ARBA00023015"/>
    </source>
</evidence>
<keyword evidence="2" id="KW-0862">Zinc</keyword>
<evidence type="ECO:0000313" key="11">
    <source>
        <dbReference type="Proteomes" id="UP000766486"/>
    </source>
</evidence>
<evidence type="ECO:0000259" key="9">
    <source>
        <dbReference type="PROSITE" id="PS50157"/>
    </source>
</evidence>
<reference evidence="10 11" key="1">
    <citation type="submission" date="2019-06" db="EMBL/GenBank/DDBJ databases">
        <authorList>
            <person name="Broberg M."/>
        </authorList>
    </citation>
    <scope>NUCLEOTIDE SEQUENCE [LARGE SCALE GENOMIC DNA]</scope>
</reference>
<feature type="domain" description="Zn(2)-C6 fungal-type" evidence="8">
    <location>
        <begin position="268"/>
        <end position="297"/>
    </location>
</feature>
<keyword evidence="1" id="KW-0479">Metal-binding</keyword>
<feature type="compositionally biased region" description="Polar residues" evidence="7">
    <location>
        <begin position="13"/>
        <end position="36"/>
    </location>
</feature>
<feature type="compositionally biased region" description="Polar residues" evidence="7">
    <location>
        <begin position="176"/>
        <end position="191"/>
    </location>
</feature>
<dbReference type="SUPFAM" id="SSF57667">
    <property type="entry name" value="beta-beta-alpha zinc fingers"/>
    <property type="match status" value="1"/>
</dbReference>
<feature type="compositionally biased region" description="Polar residues" evidence="7">
    <location>
        <begin position="79"/>
        <end position="95"/>
    </location>
</feature>
<evidence type="ECO:0000256" key="4">
    <source>
        <dbReference type="ARBA" id="ARBA00023163"/>
    </source>
</evidence>
<dbReference type="PROSITE" id="PS00028">
    <property type="entry name" value="ZINC_FINGER_C2H2_1"/>
    <property type="match status" value="2"/>
</dbReference>
<dbReference type="PROSITE" id="PS50157">
    <property type="entry name" value="ZINC_FINGER_C2H2_2"/>
    <property type="match status" value="2"/>
</dbReference>
<dbReference type="Pfam" id="PF04082">
    <property type="entry name" value="Fungal_trans"/>
    <property type="match status" value="1"/>
</dbReference>
<dbReference type="CDD" id="cd12148">
    <property type="entry name" value="fungal_TF_MHR"/>
    <property type="match status" value="1"/>
</dbReference>
<evidence type="ECO:0000313" key="10">
    <source>
        <dbReference type="EMBL" id="VUC28349.1"/>
    </source>
</evidence>
<feature type="compositionally biased region" description="Polar residues" evidence="7">
    <location>
        <begin position="354"/>
        <end position="366"/>
    </location>
</feature>
<dbReference type="PANTHER" id="PTHR47660:SF2">
    <property type="entry name" value="TRANSCRIPTION FACTOR WITH C2H2 AND ZN(2)-CYS(6) DNA BINDING DOMAIN (EUROFUNG)"/>
    <property type="match status" value="1"/>
</dbReference>
<keyword evidence="11" id="KW-1185">Reference proteome</keyword>
<sequence length="1454" mass="160779">MAGPSLSHILESPQPTSGHDRFSTTLPSIATRNDSPPNHHHLPHHQQLHHHHHHHSHGYPNSTPISIAPSHSKLGPAVSSASPLSQHSTITTSTVPVRSAPGLAIPIESPALTPQTSAPALLPAPLTASPTTTSAYSHQTLSNKFDHNPSHSHSLGHDDVPVQSSQTSPPAAIASKTAQVATPTSQSNHRGNNLYACRDCGRSYSRPEHLVRHVQTHTLGRRFVCDICQKSFARKDLLRRHVANHDNDSPKKRRRTTTSPGAGRVSHACRSCAVARVKCDDTKPCKRCVSRNLDCVSTETPSTAAMHLMHLSANVHSGAPNPNNSGNLNNDGDKSVAATRSSHSATSTRDSNSPAPFTTSSHQPRSVTLPAPHSIVLDAAQDRSNVNLPHSLAKLPFQEPRSSEFLLPPIELEPSASAMDPNRLPYADFLRDILFDGSPDSGRGSHIQGLTVLDFCDHENLELTVEDLANLEDALHSRQALARAWGNPPRTWEAGSQDSTYGREESFERTVPETLVQSGRDRVLAILLNASRQNPSLNRIVGSFPSLEVMDFLVQQFLASMARQPYDWIHFPTLRPASQLPEWIAIAAAAGAVSSPILCLRKFGFVLQEAVRTSITTQVSLVLNAEPKQPASQSVYPRENKEKLEENNLAIQDMALLQSLIMVQDVGLWSGNRRKMDIAECYLATPVQMMRHRRKFQGSHYPSMLADAADEGAVLEDKWRRWVDREKWKRLVFHCFVRDAQCSMATLTNPTISYAELTLPLPESREIWAATTALEWKTACLQVHADRIVKAPTVGDVIQDCQLLRSAYRQLDVPFSLSIFMHAFWALILEHRQLSAIHRSRSNLGGTPMSGNQNLLLSSRHQELVKDLQTFQMVSAEWLEMTCQDHMVLNLLLMNLHASLDDIQLFTGKDGEEEARRIYPVLQQWSTTSEARSSIWYAGQVIRYARLFAPGQLKDFYAVAVQHAAVVLWAYGVMTRAGRRQRSLSPHNSQELLCLDDMDSAAIQNFIGIGSGRPMIRNFQGSAVVSESLIDEPWRCMGIVQEVLRSNFKYNEAIPTVVENLCQLLKQVGEASWTGGHAWPSSTAAVVTATAIATTAFLAFGKISLWPRRAKVLPSPLKTLSPSAVASADTFNDLVYQPNQFPGARDVETPYGSIRVYEFGPEDGEKVLFIHGISTSCVTLCRIAEGLVEKHGCRVMLFDLFGRGFSDGVGDLPYDERLYLSQILFVLASSPLAWTGKDARLRVVGYSLGGGIAVHLANHMPHLVDSLVLLAPSGLIDARSFGAISRFLFSSGFVPERILAVLTRSRLQQPIAASRSPRQSLPSKLEIIAKAEAADPPTGEDVTPLERRVLMYVRWMVLNHVGFVPSFMSSIRHSPLTDQHDSWRRLADRRPGSTAIILAKSDEIIDIDDYNRQGPSLIGGKENVLWRELEGGHDFVMTHTRDILEVLDEFWYSK</sequence>
<accession>A0ABY6UCK3</accession>
<dbReference type="InterPro" id="IPR000073">
    <property type="entry name" value="AB_hydrolase_1"/>
</dbReference>
<evidence type="ECO:0000256" key="6">
    <source>
        <dbReference type="PROSITE-ProRule" id="PRU00042"/>
    </source>
</evidence>
<dbReference type="Proteomes" id="UP000766486">
    <property type="component" value="Unassembled WGS sequence"/>
</dbReference>
<dbReference type="InterPro" id="IPR029058">
    <property type="entry name" value="AB_hydrolase_fold"/>
</dbReference>
<feature type="domain" description="C2H2-type" evidence="9">
    <location>
        <begin position="223"/>
        <end position="250"/>
    </location>
</feature>
<comment type="caution">
    <text evidence="10">The sequence shown here is derived from an EMBL/GenBank/DDBJ whole genome shotgun (WGS) entry which is preliminary data.</text>
</comment>
<dbReference type="PROSITE" id="PS00463">
    <property type="entry name" value="ZN2_CY6_FUNGAL_1"/>
    <property type="match status" value="1"/>
</dbReference>
<feature type="compositionally biased region" description="Low complexity" evidence="7">
    <location>
        <begin position="317"/>
        <end position="353"/>
    </location>
</feature>
<feature type="region of interest" description="Disordered" evidence="7">
    <location>
        <begin position="116"/>
        <end position="192"/>
    </location>
</feature>
<gene>
    <name evidence="10" type="ORF">CLO192961_LOCUS230557</name>
</gene>
<dbReference type="EMBL" id="CABFNS010000784">
    <property type="protein sequence ID" value="VUC28349.1"/>
    <property type="molecule type" value="Genomic_DNA"/>
</dbReference>
<keyword evidence="6" id="KW-0863">Zinc-finger</keyword>
<dbReference type="SMART" id="SM00066">
    <property type="entry name" value="GAL4"/>
    <property type="match status" value="1"/>
</dbReference>
<name>A0ABY6UCK3_BIOOC</name>
<dbReference type="Pfam" id="PF00172">
    <property type="entry name" value="Zn_clus"/>
    <property type="match status" value="1"/>
</dbReference>
<dbReference type="SMART" id="SM00355">
    <property type="entry name" value="ZnF_C2H2"/>
    <property type="match status" value="2"/>
</dbReference>
<dbReference type="Gene3D" id="3.40.50.1820">
    <property type="entry name" value="alpha/beta hydrolase"/>
    <property type="match status" value="1"/>
</dbReference>
<dbReference type="SUPFAM" id="SSF53474">
    <property type="entry name" value="alpha/beta-Hydrolases"/>
    <property type="match status" value="1"/>
</dbReference>
<dbReference type="Gene3D" id="3.30.160.60">
    <property type="entry name" value="Classic Zinc Finger"/>
    <property type="match status" value="1"/>
</dbReference>
<feature type="region of interest" description="Disordered" evidence="7">
    <location>
        <begin position="1"/>
        <end position="95"/>
    </location>
</feature>
<keyword evidence="5" id="KW-0539">Nucleus</keyword>
<dbReference type="Pfam" id="PF00096">
    <property type="entry name" value="zf-C2H2"/>
    <property type="match status" value="2"/>
</dbReference>
<evidence type="ECO:0000256" key="5">
    <source>
        <dbReference type="ARBA" id="ARBA00023242"/>
    </source>
</evidence>
<keyword evidence="4" id="KW-0804">Transcription</keyword>
<evidence type="ECO:0000256" key="7">
    <source>
        <dbReference type="SAM" id="MobiDB-lite"/>
    </source>
</evidence>
<protein>
    <submittedName>
        <fullName evidence="10">Uncharacterized protein</fullName>
    </submittedName>
</protein>
<dbReference type="Pfam" id="PF00561">
    <property type="entry name" value="Abhydrolase_1"/>
    <property type="match status" value="1"/>
</dbReference>
<dbReference type="Gene3D" id="4.10.240.10">
    <property type="entry name" value="Zn(2)-C6 fungal-type DNA-binding domain"/>
    <property type="match status" value="1"/>
</dbReference>
<dbReference type="InterPro" id="IPR036864">
    <property type="entry name" value="Zn2-C6_fun-type_DNA-bd_sf"/>
</dbReference>
<feature type="compositionally biased region" description="Basic residues" evidence="7">
    <location>
        <begin position="38"/>
        <end position="57"/>
    </location>
</feature>
<proteinExistence type="predicted"/>
<dbReference type="InterPro" id="IPR001138">
    <property type="entry name" value="Zn2Cys6_DnaBD"/>
</dbReference>
<dbReference type="InterPro" id="IPR007219">
    <property type="entry name" value="XnlR_reg_dom"/>
</dbReference>
<evidence type="ECO:0000256" key="1">
    <source>
        <dbReference type="ARBA" id="ARBA00022723"/>
    </source>
</evidence>
<keyword evidence="3" id="KW-0805">Transcription regulation</keyword>
<dbReference type="InterPro" id="IPR013087">
    <property type="entry name" value="Znf_C2H2_type"/>
</dbReference>